<feature type="domain" description="AMP-dependent synthetase/ligase" evidence="5">
    <location>
        <begin position="15"/>
        <end position="370"/>
    </location>
</feature>
<keyword evidence="8" id="KW-1185">Reference proteome</keyword>
<keyword evidence="3" id="KW-0547">Nucleotide-binding</keyword>
<dbReference type="InterPro" id="IPR045851">
    <property type="entry name" value="AMP-bd_C_sf"/>
</dbReference>
<evidence type="ECO:0000256" key="2">
    <source>
        <dbReference type="ARBA" id="ARBA00022598"/>
    </source>
</evidence>
<feature type="domain" description="AMP-binding enzyme C-terminal" evidence="6">
    <location>
        <begin position="434"/>
        <end position="510"/>
    </location>
</feature>
<evidence type="ECO:0000256" key="1">
    <source>
        <dbReference type="ARBA" id="ARBA00006432"/>
    </source>
</evidence>
<reference evidence="7 8" key="1">
    <citation type="submission" date="2020-04" db="EMBL/GenBank/DDBJ databases">
        <authorList>
            <person name="De Canck E."/>
        </authorList>
    </citation>
    <scope>NUCLEOTIDE SEQUENCE [LARGE SCALE GENOMIC DNA]</scope>
    <source>
        <strain evidence="7 8">LMG 28138</strain>
    </source>
</reference>
<dbReference type="PANTHER" id="PTHR43107">
    <property type="entry name" value="LONG-CHAIN FATTY ACID TRANSPORT PROTEIN"/>
    <property type="match status" value="1"/>
</dbReference>
<dbReference type="Gene3D" id="3.40.50.12780">
    <property type="entry name" value="N-terminal domain of ligase-like"/>
    <property type="match status" value="1"/>
</dbReference>
<dbReference type="InterPro" id="IPR000873">
    <property type="entry name" value="AMP-dep_synth/lig_dom"/>
</dbReference>
<evidence type="ECO:0000256" key="3">
    <source>
        <dbReference type="ARBA" id="ARBA00022741"/>
    </source>
</evidence>
<dbReference type="EC" id="6.2.1.3" evidence="7"/>
<organism evidence="7 8">
    <name type="scientific">Pararobbsia alpina</name>
    <dbReference type="NCBI Taxonomy" id="621374"/>
    <lineage>
        <taxon>Bacteria</taxon>
        <taxon>Pseudomonadati</taxon>
        <taxon>Pseudomonadota</taxon>
        <taxon>Betaproteobacteria</taxon>
        <taxon>Burkholderiales</taxon>
        <taxon>Burkholderiaceae</taxon>
        <taxon>Pararobbsia</taxon>
    </lineage>
</organism>
<evidence type="ECO:0000259" key="6">
    <source>
        <dbReference type="Pfam" id="PF13193"/>
    </source>
</evidence>
<protein>
    <submittedName>
        <fullName evidence="7">Long-chain-fatty-acid--CoA ligase</fullName>
        <ecNumber evidence="7">6.2.1.3</ecNumber>
    </submittedName>
</protein>
<dbReference type="Proteomes" id="UP000494115">
    <property type="component" value="Unassembled WGS sequence"/>
</dbReference>
<dbReference type="InterPro" id="IPR025110">
    <property type="entry name" value="AMP-bd_C"/>
</dbReference>
<comment type="similarity">
    <text evidence="1">Belongs to the ATP-dependent AMP-binding enzyme family.</text>
</comment>
<proteinExistence type="inferred from homology"/>
<dbReference type="EMBL" id="CADIKM010000029">
    <property type="protein sequence ID" value="CAB3798425.1"/>
    <property type="molecule type" value="Genomic_DNA"/>
</dbReference>
<evidence type="ECO:0000259" key="5">
    <source>
        <dbReference type="Pfam" id="PF00501"/>
    </source>
</evidence>
<dbReference type="PROSITE" id="PS00455">
    <property type="entry name" value="AMP_BINDING"/>
    <property type="match status" value="1"/>
</dbReference>
<dbReference type="PANTHER" id="PTHR43107:SF15">
    <property type="entry name" value="FATTY ACID TRANSPORT PROTEIN 3, ISOFORM A"/>
    <property type="match status" value="1"/>
</dbReference>
<accession>A0A6S7C091</accession>
<dbReference type="GO" id="GO:0005886">
    <property type="term" value="C:plasma membrane"/>
    <property type="evidence" value="ECO:0007669"/>
    <property type="project" value="TreeGrafter"/>
</dbReference>
<gene>
    <name evidence="7" type="primary">lcfB_4</name>
    <name evidence="7" type="ORF">LMG28138_04439</name>
</gene>
<dbReference type="InterPro" id="IPR020845">
    <property type="entry name" value="AMP-binding_CS"/>
</dbReference>
<evidence type="ECO:0000313" key="7">
    <source>
        <dbReference type="EMBL" id="CAB3798425.1"/>
    </source>
</evidence>
<dbReference type="Pfam" id="PF00501">
    <property type="entry name" value="AMP-binding"/>
    <property type="match status" value="1"/>
</dbReference>
<dbReference type="AlphaFoldDB" id="A0A6S7C091"/>
<name>A0A6S7C091_9BURK</name>
<keyword evidence="2 7" id="KW-0436">Ligase</keyword>
<dbReference type="GO" id="GO:0044539">
    <property type="term" value="P:long-chain fatty acid import into cell"/>
    <property type="evidence" value="ECO:0007669"/>
    <property type="project" value="TreeGrafter"/>
</dbReference>
<dbReference type="GO" id="GO:0005324">
    <property type="term" value="F:long-chain fatty acid transmembrane transporter activity"/>
    <property type="evidence" value="ECO:0007669"/>
    <property type="project" value="TreeGrafter"/>
</dbReference>
<dbReference type="Pfam" id="PF13193">
    <property type="entry name" value="AMP-binding_C"/>
    <property type="match status" value="1"/>
</dbReference>
<sequence length="537" mass="58173">MNLDEHIFGHVIANRACTHPDFPVVTFENGAAPDVVRTYRQLWENGQRVAQCLIERGMQPGDHVAFLMANHAEFVDCMVGASIAGVVFVPIDPRTRGDKLAFMLERGRCQGVIAADYVLAHVGEIRAQVENLQWVIGLRTDEGAAFASNWSNVLDFAASLPAGVPDLVSRTVDPASAMQITFTSGTTGDPKGIVMTHGRFCGASALLPSVFGYRPDDRLYTGLSLTHANAQGITLGPALCVRIPCVLSRRFTKRRLWDITRRHGCTSFTLLGGMATAIYAEPPRADDAANPVRFVVSAGMPAAIWTSFEQRFGVQVLEFYGAAEGGLTFTPIGVGPVGSIGRAAPNLRYRIVDEAGCDVRRGESGELLFRPADGTPFEVRYLDNPAASEAKGKDGWLWMGDIVHENAEGWLFFEYRKGGGLRHDGDFVNPGFVEKTIADSGLVDDVYAWGIAAASGAPGEKDVVVAVVPKSGNDFDAQALFRICRQTLEANCVPSFVQVVEAIPKTASEKPQDRILLEHFNTASEAVFVERQGMPVN</sequence>
<dbReference type="GO" id="GO:0005524">
    <property type="term" value="F:ATP binding"/>
    <property type="evidence" value="ECO:0007669"/>
    <property type="project" value="UniProtKB-KW"/>
</dbReference>
<dbReference type="InterPro" id="IPR042099">
    <property type="entry name" value="ANL_N_sf"/>
</dbReference>
<evidence type="ECO:0000256" key="4">
    <source>
        <dbReference type="ARBA" id="ARBA00022840"/>
    </source>
</evidence>
<dbReference type="Gene3D" id="3.30.300.30">
    <property type="match status" value="1"/>
</dbReference>
<dbReference type="RefSeq" id="WP_175106981.1">
    <property type="nucleotide sequence ID" value="NZ_CADIKM010000029.1"/>
</dbReference>
<dbReference type="GO" id="GO:0004467">
    <property type="term" value="F:long-chain fatty acid-CoA ligase activity"/>
    <property type="evidence" value="ECO:0007669"/>
    <property type="project" value="UniProtKB-EC"/>
</dbReference>
<dbReference type="SUPFAM" id="SSF56801">
    <property type="entry name" value="Acetyl-CoA synthetase-like"/>
    <property type="match status" value="1"/>
</dbReference>
<keyword evidence="4" id="KW-0067">ATP-binding</keyword>
<evidence type="ECO:0000313" key="8">
    <source>
        <dbReference type="Proteomes" id="UP000494115"/>
    </source>
</evidence>